<keyword evidence="2" id="KW-0808">Transferase</keyword>
<feature type="domain" description="N-acetyltransferase" evidence="1">
    <location>
        <begin position="202"/>
        <end position="361"/>
    </location>
</feature>
<proteinExistence type="predicted"/>
<accession>A0A7K3R0Q8</accession>
<dbReference type="Proteomes" id="UP000470520">
    <property type="component" value="Unassembled WGS sequence"/>
</dbReference>
<evidence type="ECO:0000313" key="3">
    <source>
        <dbReference type="Proteomes" id="UP000470520"/>
    </source>
</evidence>
<evidence type="ECO:0000259" key="1">
    <source>
        <dbReference type="PROSITE" id="PS51186"/>
    </source>
</evidence>
<dbReference type="PANTHER" id="PTHR43441">
    <property type="entry name" value="RIBOSOMAL-PROTEIN-SERINE ACETYLTRANSFERASE"/>
    <property type="match status" value="1"/>
</dbReference>
<gene>
    <name evidence="2" type="ORF">G3I21_29340</name>
</gene>
<dbReference type="Pfam" id="PF13302">
    <property type="entry name" value="Acetyltransf_3"/>
    <property type="match status" value="1"/>
</dbReference>
<dbReference type="PANTHER" id="PTHR43441:SF6">
    <property type="entry name" value="N-ACETYLTRANSFERASE DOMAIN-CONTAINING PROTEIN"/>
    <property type="match status" value="1"/>
</dbReference>
<protein>
    <submittedName>
        <fullName evidence="2">GNAT family N-acetyltransferase</fullName>
    </submittedName>
</protein>
<organism evidence="2 3">
    <name type="scientific">Streptomyces bauhiniae</name>
    <dbReference type="NCBI Taxonomy" id="2340725"/>
    <lineage>
        <taxon>Bacteria</taxon>
        <taxon>Bacillati</taxon>
        <taxon>Actinomycetota</taxon>
        <taxon>Actinomycetes</taxon>
        <taxon>Kitasatosporales</taxon>
        <taxon>Streptomycetaceae</taxon>
        <taxon>Streptomyces</taxon>
    </lineage>
</organism>
<dbReference type="RefSeq" id="WP_164194931.1">
    <property type="nucleotide sequence ID" value="NZ_JAAGMR010000330.1"/>
</dbReference>
<dbReference type="EMBL" id="JAAGMR010000330">
    <property type="protein sequence ID" value="NEB95738.1"/>
    <property type="molecule type" value="Genomic_DNA"/>
</dbReference>
<dbReference type="SUPFAM" id="SSF55729">
    <property type="entry name" value="Acyl-CoA N-acyltransferases (Nat)"/>
    <property type="match status" value="1"/>
</dbReference>
<dbReference type="GO" id="GO:0008999">
    <property type="term" value="F:protein-N-terminal-alanine acetyltransferase activity"/>
    <property type="evidence" value="ECO:0007669"/>
    <property type="project" value="TreeGrafter"/>
</dbReference>
<dbReference type="InterPro" id="IPR000182">
    <property type="entry name" value="GNAT_dom"/>
</dbReference>
<dbReference type="InterPro" id="IPR051908">
    <property type="entry name" value="Ribosomal_N-acetyltransferase"/>
</dbReference>
<comment type="caution">
    <text evidence="2">The sequence shown here is derived from an EMBL/GenBank/DDBJ whole genome shotgun (WGS) entry which is preliminary data.</text>
</comment>
<dbReference type="CDD" id="cd04301">
    <property type="entry name" value="NAT_SF"/>
    <property type="match status" value="1"/>
</dbReference>
<dbReference type="AlphaFoldDB" id="A0A7K3R0Q8"/>
<name>A0A7K3R0Q8_9ACTN</name>
<sequence>MRGISGDQVTEAVRGCVTTLRAAVDREWTSVGAGGLDWDCHATALHLAECLLAYAGNLVGHARDAYVPFEMRLEDGTGNDGLLHVLETTGALLAAAVNTAAPGDRAFHPYPFRSADREGFAAMGVAEVLLHTHDMAQGLGLEYTPAEGLADAVLTSIFPHVQPGPEAWPTLLWATGRGELAGRPAVDNWRWTNNLVLPAERLTLTGLRPAAARDLRLGGDGGFTWLGGTPYEGTREAAGFMVKAYEAGVHRPEFGVFTLVREEDGLAVGGIGFHGTPDTEGRVEIGYDLVPEARGQGYATEAVRALTEWALARDDVRQLVATVEPDNPASERVLARAGFHRADTEQEETARTEHGMESGLRLFVYGGRPHRLTHLRATT</sequence>
<dbReference type="GO" id="GO:0005737">
    <property type="term" value="C:cytoplasm"/>
    <property type="evidence" value="ECO:0007669"/>
    <property type="project" value="TreeGrafter"/>
</dbReference>
<dbReference type="InterPro" id="IPR016181">
    <property type="entry name" value="Acyl_CoA_acyltransferase"/>
</dbReference>
<dbReference type="Gene3D" id="3.40.630.30">
    <property type="match status" value="1"/>
</dbReference>
<dbReference type="PROSITE" id="PS51186">
    <property type="entry name" value="GNAT"/>
    <property type="match status" value="1"/>
</dbReference>
<evidence type="ECO:0000313" key="2">
    <source>
        <dbReference type="EMBL" id="NEB95738.1"/>
    </source>
</evidence>
<reference evidence="2 3" key="1">
    <citation type="submission" date="2020-01" db="EMBL/GenBank/DDBJ databases">
        <title>Insect and environment-associated Actinomycetes.</title>
        <authorList>
            <person name="Currrie C."/>
            <person name="Chevrette M."/>
            <person name="Carlson C."/>
            <person name="Stubbendieck R."/>
            <person name="Wendt-Pienkowski E."/>
        </authorList>
    </citation>
    <scope>NUCLEOTIDE SEQUENCE [LARGE SCALE GENOMIC DNA]</scope>
    <source>
        <strain evidence="2 3">SID7754</strain>
    </source>
</reference>
<dbReference type="GO" id="GO:1990189">
    <property type="term" value="F:protein N-terminal-serine acetyltransferase activity"/>
    <property type="evidence" value="ECO:0007669"/>
    <property type="project" value="TreeGrafter"/>
</dbReference>